<feature type="domain" description="Type III secretion system flagellar brake protein YcgR PilZN" evidence="3">
    <location>
        <begin position="34"/>
        <end position="113"/>
    </location>
</feature>
<dbReference type="GO" id="GO:0035438">
    <property type="term" value="F:cyclic-di-GMP binding"/>
    <property type="evidence" value="ECO:0007669"/>
    <property type="project" value="InterPro"/>
</dbReference>
<keyword evidence="4" id="KW-0282">Flagellum</keyword>
<accession>A0A1I4M1F9</accession>
<evidence type="ECO:0000313" key="4">
    <source>
        <dbReference type="EMBL" id="SFL97052.1"/>
    </source>
</evidence>
<evidence type="ECO:0000256" key="1">
    <source>
        <dbReference type="SAM" id="MobiDB-lite"/>
    </source>
</evidence>
<gene>
    <name evidence="4" type="ORF">SAMN02982985_02181</name>
</gene>
<sequence length="260" mass="28722">MLPNESHAVPIRKGPPRPQDAIAPIPASASSHEMTSEDEIGDTLTLLAANGDAISMYVSGTREPVLGRILSVDPEQPHFVMELNEGTSLPSGRITFVTVLRTAKLQFRLSKLDWDSLPDKPQLIPMVFPATCAVLDRRANERLETPLGTTFTATFELHGSPHEWSIYDCSLGGLGLHCTKGEAKGLLKGRKLPDVRLVLEEKETETVVVTELEIRFTRAFRSFLAGEQTHIGCQFCNMTPETESQIKSLMDKVNNASRQR</sequence>
<evidence type="ECO:0000259" key="2">
    <source>
        <dbReference type="Pfam" id="PF07238"/>
    </source>
</evidence>
<evidence type="ECO:0000313" key="5">
    <source>
        <dbReference type="Proteomes" id="UP000199470"/>
    </source>
</evidence>
<name>A0A1I4M1F9_9BURK</name>
<dbReference type="Gene3D" id="2.40.10.220">
    <property type="entry name" value="predicted glycosyltransferase like domains"/>
    <property type="match status" value="1"/>
</dbReference>
<feature type="region of interest" description="Disordered" evidence="1">
    <location>
        <begin position="1"/>
        <end position="38"/>
    </location>
</feature>
<dbReference type="Proteomes" id="UP000199470">
    <property type="component" value="Unassembled WGS sequence"/>
</dbReference>
<keyword evidence="4" id="KW-0969">Cilium</keyword>
<dbReference type="InterPro" id="IPR009875">
    <property type="entry name" value="PilZ_domain"/>
</dbReference>
<dbReference type="Pfam" id="PF07317">
    <property type="entry name" value="PilZN"/>
    <property type="match status" value="1"/>
</dbReference>
<keyword evidence="5" id="KW-1185">Reference proteome</keyword>
<protein>
    <submittedName>
        <fullName evidence="4">C-di-GMP-binding flagellar brake protein YcgR, contains PilZNR and PilZ domains</fullName>
    </submittedName>
</protein>
<dbReference type="Pfam" id="PF07238">
    <property type="entry name" value="PilZ"/>
    <property type="match status" value="1"/>
</dbReference>
<feature type="compositionally biased region" description="Low complexity" evidence="1">
    <location>
        <begin position="21"/>
        <end position="31"/>
    </location>
</feature>
<dbReference type="InterPro" id="IPR009926">
    <property type="entry name" value="T3SS_YcgR_PilZN"/>
</dbReference>
<reference evidence="4 5" key="1">
    <citation type="submission" date="2016-10" db="EMBL/GenBank/DDBJ databases">
        <authorList>
            <person name="de Groot N.N."/>
        </authorList>
    </citation>
    <scope>NUCLEOTIDE SEQUENCE [LARGE SCALE GENOMIC DNA]</scope>
    <source>
        <strain evidence="4 5">ATCC 43154</strain>
    </source>
</reference>
<proteinExistence type="predicted"/>
<dbReference type="OrthoDB" id="5572581at2"/>
<evidence type="ECO:0000259" key="3">
    <source>
        <dbReference type="Pfam" id="PF07317"/>
    </source>
</evidence>
<organism evidence="4 5">
    <name type="scientific">Rugamonas rubra</name>
    <dbReference type="NCBI Taxonomy" id="758825"/>
    <lineage>
        <taxon>Bacteria</taxon>
        <taxon>Pseudomonadati</taxon>
        <taxon>Pseudomonadota</taxon>
        <taxon>Betaproteobacteria</taxon>
        <taxon>Burkholderiales</taxon>
        <taxon>Oxalobacteraceae</taxon>
        <taxon>Telluria group</taxon>
        <taxon>Rugamonas</taxon>
    </lineage>
</organism>
<dbReference type="EMBL" id="FOTW01000010">
    <property type="protein sequence ID" value="SFL97052.1"/>
    <property type="molecule type" value="Genomic_DNA"/>
</dbReference>
<feature type="domain" description="PilZ" evidence="2">
    <location>
        <begin position="136"/>
        <end position="250"/>
    </location>
</feature>
<dbReference type="AlphaFoldDB" id="A0A1I4M1F9"/>
<keyword evidence="4" id="KW-0966">Cell projection</keyword>
<dbReference type="STRING" id="758825.SAMN02982985_02181"/>
<dbReference type="RefSeq" id="WP_093387464.1">
    <property type="nucleotide sequence ID" value="NZ_FOTW01000010.1"/>
</dbReference>